<dbReference type="GO" id="GO:0044550">
    <property type="term" value="P:secondary metabolite biosynthetic process"/>
    <property type="evidence" value="ECO:0007669"/>
    <property type="project" value="TreeGrafter"/>
</dbReference>
<dbReference type="CDD" id="cd00830">
    <property type="entry name" value="KAS_III"/>
    <property type="match status" value="1"/>
</dbReference>
<sequence>MSRGCTTTGEVVLAAIGTHLPQDRISNLTTAAELGVDEGLLTDKIGVMTRAVKKPGQRTSDLCCHAYADLQARIPLEPEAIQLLCVVTQNPDMPIPHTAALLHERLGLSAGCMTFDLSQGCAGYTHGLAVATALADRFALDHILLFTCDPYTAIVDPHDRNTALIFGDGATASYLTRGAPGYRLGDADFGTAPATSSVLRYTTRHLEMDGRAVFLNAAREAPASIRRLLDRNHLDLIDIDLFLIHPGSRRIVDVLRKELGVDQDRLPFEIAEYGNTVSSSIPLMLAERLHQNPPQTILLTGFGVGFCWGTCLMHHIDQDRDQS</sequence>
<evidence type="ECO:0000313" key="6">
    <source>
        <dbReference type="Proteomes" id="UP000503540"/>
    </source>
</evidence>
<dbReference type="Proteomes" id="UP000503540">
    <property type="component" value="Chromosome"/>
</dbReference>
<dbReference type="InterPro" id="IPR013747">
    <property type="entry name" value="ACP_syn_III_C"/>
</dbReference>
<feature type="domain" description="Beta-ketoacyl-[acyl-carrier-protein] synthase III C-terminal" evidence="3">
    <location>
        <begin position="229"/>
        <end position="313"/>
    </location>
</feature>
<dbReference type="SUPFAM" id="SSF53901">
    <property type="entry name" value="Thiolase-like"/>
    <property type="match status" value="1"/>
</dbReference>
<dbReference type="GO" id="GO:0004315">
    <property type="term" value="F:3-oxoacyl-[acyl-carrier-protein] synthase activity"/>
    <property type="evidence" value="ECO:0007669"/>
    <property type="project" value="InterPro"/>
</dbReference>
<accession>A0A6G9Y6F3</accession>
<protein>
    <submittedName>
        <fullName evidence="5">Ketoacyl-ACP synthase III</fullName>
    </submittedName>
</protein>
<dbReference type="InterPro" id="IPR016039">
    <property type="entry name" value="Thiolase-like"/>
</dbReference>
<dbReference type="GO" id="GO:0006633">
    <property type="term" value="P:fatty acid biosynthetic process"/>
    <property type="evidence" value="ECO:0007669"/>
    <property type="project" value="InterPro"/>
</dbReference>
<dbReference type="RefSeq" id="WP_167471977.1">
    <property type="nucleotide sequence ID" value="NZ_CP046172.1"/>
</dbReference>
<dbReference type="AlphaFoldDB" id="A0A6G9Y6F3"/>
<keyword evidence="2" id="KW-0012">Acyltransferase</keyword>
<gene>
    <name evidence="5" type="ORF">F5544_04340</name>
</gene>
<dbReference type="InterPro" id="IPR013751">
    <property type="entry name" value="ACP_syn_III_N"/>
</dbReference>
<proteinExistence type="predicted"/>
<evidence type="ECO:0000256" key="1">
    <source>
        <dbReference type="ARBA" id="ARBA00022679"/>
    </source>
</evidence>
<organism evidence="5 6">
    <name type="scientific">Nocardia arthritidis</name>
    <dbReference type="NCBI Taxonomy" id="228602"/>
    <lineage>
        <taxon>Bacteria</taxon>
        <taxon>Bacillati</taxon>
        <taxon>Actinomycetota</taxon>
        <taxon>Actinomycetes</taxon>
        <taxon>Mycobacteriales</taxon>
        <taxon>Nocardiaceae</taxon>
        <taxon>Nocardia</taxon>
    </lineage>
</organism>
<feature type="domain" description="Beta-ketoacyl-[acyl-carrier-protein] synthase III N-terminal" evidence="4">
    <location>
        <begin position="115"/>
        <end position="191"/>
    </location>
</feature>
<dbReference type="EMBL" id="CP046172">
    <property type="protein sequence ID" value="QIS08782.1"/>
    <property type="molecule type" value="Genomic_DNA"/>
</dbReference>
<evidence type="ECO:0000259" key="4">
    <source>
        <dbReference type="Pfam" id="PF08545"/>
    </source>
</evidence>
<keyword evidence="6" id="KW-1185">Reference proteome</keyword>
<keyword evidence="1" id="KW-0808">Transferase</keyword>
<dbReference type="Pfam" id="PF08545">
    <property type="entry name" value="ACP_syn_III"/>
    <property type="match status" value="1"/>
</dbReference>
<evidence type="ECO:0000256" key="2">
    <source>
        <dbReference type="ARBA" id="ARBA00023315"/>
    </source>
</evidence>
<evidence type="ECO:0000313" key="5">
    <source>
        <dbReference type="EMBL" id="QIS08782.1"/>
    </source>
</evidence>
<evidence type="ECO:0000259" key="3">
    <source>
        <dbReference type="Pfam" id="PF08541"/>
    </source>
</evidence>
<dbReference type="Pfam" id="PF08541">
    <property type="entry name" value="ACP_syn_III_C"/>
    <property type="match status" value="1"/>
</dbReference>
<dbReference type="KEGG" id="nah:F5544_04340"/>
<dbReference type="PANTHER" id="PTHR34069">
    <property type="entry name" value="3-OXOACYL-[ACYL-CARRIER-PROTEIN] SYNTHASE 3"/>
    <property type="match status" value="1"/>
</dbReference>
<reference evidence="5 6" key="1">
    <citation type="journal article" date="2019" name="ACS Chem. Biol.">
        <title>Identification and Mobilization of a Cryptic Antibiotic Biosynthesis Gene Locus from a Human-Pathogenic Nocardia Isolate.</title>
        <authorList>
            <person name="Herisse M."/>
            <person name="Ishida K."/>
            <person name="Porter J.L."/>
            <person name="Howden B."/>
            <person name="Hertweck C."/>
            <person name="Stinear T.P."/>
            <person name="Pidot S.J."/>
        </authorList>
    </citation>
    <scope>NUCLEOTIDE SEQUENCE [LARGE SCALE GENOMIC DNA]</scope>
    <source>
        <strain evidence="5 6">AUSMDU00012717</strain>
    </source>
</reference>
<dbReference type="PANTHER" id="PTHR34069:SF2">
    <property type="entry name" value="BETA-KETOACYL-[ACYL-CARRIER-PROTEIN] SYNTHASE III"/>
    <property type="match status" value="1"/>
</dbReference>
<name>A0A6G9Y6F3_9NOCA</name>
<dbReference type="Gene3D" id="3.40.47.10">
    <property type="match status" value="1"/>
</dbReference>